<gene>
    <name evidence="1" type="ORF">METZ01_LOCUS95911</name>
</gene>
<organism evidence="1">
    <name type="scientific">marine metagenome</name>
    <dbReference type="NCBI Taxonomy" id="408172"/>
    <lineage>
        <taxon>unclassified sequences</taxon>
        <taxon>metagenomes</taxon>
        <taxon>ecological metagenomes</taxon>
    </lineage>
</organism>
<proteinExistence type="predicted"/>
<feature type="non-terminal residue" evidence="1">
    <location>
        <position position="117"/>
    </location>
</feature>
<dbReference type="AlphaFoldDB" id="A0A381VTW1"/>
<name>A0A381VTW1_9ZZZZ</name>
<evidence type="ECO:0000313" key="1">
    <source>
        <dbReference type="EMBL" id="SVA43057.1"/>
    </source>
</evidence>
<accession>A0A381VTW1</accession>
<protein>
    <submittedName>
        <fullName evidence="1">Uncharacterized protein</fullName>
    </submittedName>
</protein>
<sequence>MATKYKTNKRKLSSLVKQQVPEFVLTDHPKFTEFLSSYFLFMESAELNLDTITDRDNILLETEGTVDSYLLLNQTNKNGLDAGSQLVHEENTFGGSFAKDEVITGSTSGATSTVLSE</sequence>
<reference evidence="1" key="1">
    <citation type="submission" date="2018-05" db="EMBL/GenBank/DDBJ databases">
        <authorList>
            <person name="Lanie J.A."/>
            <person name="Ng W.-L."/>
            <person name="Kazmierczak K.M."/>
            <person name="Andrzejewski T.M."/>
            <person name="Davidsen T.M."/>
            <person name="Wayne K.J."/>
            <person name="Tettelin H."/>
            <person name="Glass J.I."/>
            <person name="Rusch D."/>
            <person name="Podicherti R."/>
            <person name="Tsui H.-C.T."/>
            <person name="Winkler M.E."/>
        </authorList>
    </citation>
    <scope>NUCLEOTIDE SEQUENCE</scope>
</reference>
<dbReference type="EMBL" id="UINC01009607">
    <property type="protein sequence ID" value="SVA43057.1"/>
    <property type="molecule type" value="Genomic_DNA"/>
</dbReference>